<evidence type="ECO:0000313" key="2">
    <source>
        <dbReference type="Proteomes" id="UP000500791"/>
    </source>
</evidence>
<sequence length="133" mass="14276">MSVIVTDAGFGPDGFNAGFAAPGEQSGGQGVDLPNDADVVAVFDTIKDAPLIRIPFPSSADGRGFTIAARLRDLGYRGKLRAQGHVIAEQYRKARGVGFDEVEIDDALAARQPAPQWSPVQTLRYQSKFRRSA</sequence>
<gene>
    <name evidence="1" type="ORF">G8E03_08965</name>
</gene>
<keyword evidence="2" id="KW-1185">Reference proteome</keyword>
<dbReference type="RefSeq" id="WP_166190821.1">
    <property type="nucleotide sequence ID" value="NZ_CP049811.1"/>
</dbReference>
<name>A0A6G7VLA6_9RHOB</name>
<dbReference type="EMBL" id="CP049811">
    <property type="protein sequence ID" value="QIK40883.1"/>
    <property type="molecule type" value="Genomic_DNA"/>
</dbReference>
<dbReference type="KEGG" id="mon:G8E03_08965"/>
<organism evidence="1 2">
    <name type="scientific">Pontivivens nitratireducens</name>
    <dbReference type="NCBI Taxonomy" id="2758038"/>
    <lineage>
        <taxon>Bacteria</taxon>
        <taxon>Pseudomonadati</taxon>
        <taxon>Pseudomonadota</taxon>
        <taxon>Alphaproteobacteria</taxon>
        <taxon>Rhodobacterales</taxon>
        <taxon>Paracoccaceae</taxon>
        <taxon>Pontivivens</taxon>
    </lineage>
</organism>
<reference evidence="1 2" key="1">
    <citation type="submission" date="2020-03" db="EMBL/GenBank/DDBJ databases">
        <title>Complete genome sequence of Monaibacterium sp. ALG8 with diverse plasmids.</title>
        <authorList>
            <person name="Sun C."/>
        </authorList>
    </citation>
    <scope>NUCLEOTIDE SEQUENCE [LARGE SCALE GENOMIC DNA]</scope>
    <source>
        <strain evidence="1 2">ALG8</strain>
    </source>
</reference>
<accession>A0A6G7VLA6</accession>
<dbReference type="Pfam" id="PF06073">
    <property type="entry name" value="DUF934"/>
    <property type="match status" value="1"/>
</dbReference>
<protein>
    <submittedName>
        <fullName evidence="1">DUF934 domain-containing protein</fullName>
    </submittedName>
</protein>
<proteinExistence type="predicted"/>
<dbReference type="InterPro" id="IPR008318">
    <property type="entry name" value="UCP030820"/>
</dbReference>
<dbReference type="Proteomes" id="UP000500791">
    <property type="component" value="Chromosome"/>
</dbReference>
<dbReference type="AlphaFoldDB" id="A0A6G7VLA6"/>
<evidence type="ECO:0000313" key="1">
    <source>
        <dbReference type="EMBL" id="QIK40883.1"/>
    </source>
</evidence>